<dbReference type="InterPro" id="IPR018547">
    <property type="entry name" value="AbiEi_C"/>
</dbReference>
<reference evidence="3" key="1">
    <citation type="submission" date="2017-02" db="EMBL/GenBank/DDBJ databases">
        <authorList>
            <person name="Varghese N."/>
            <person name="Submissions S."/>
        </authorList>
    </citation>
    <scope>NUCLEOTIDE SEQUENCE [LARGE SCALE GENOMIC DNA]</scope>
    <source>
        <strain evidence="3">VKM Ac-2052</strain>
    </source>
</reference>
<evidence type="ECO:0000313" key="3">
    <source>
        <dbReference type="Proteomes" id="UP000189735"/>
    </source>
</evidence>
<feature type="domain" description="AbiEi antitoxin C-terminal" evidence="1">
    <location>
        <begin position="54"/>
        <end position="130"/>
    </location>
</feature>
<sequence length="185" mass="20200">MTRLESVLTEDDLPLSELWAACRDGELVPLSSSAFAFADVPQTPAVRALAVHPVMARRTIIERHSAAWVHGALSTPPRVHTIAVRYANRSSASRHLAVVREVALRPGDTMMIAGIEITTPLRTAVDLARDRAFEASRDSPAIAKLLASSGLPECRSYLDTVRNLPHKARALHRITDALLIEAMAR</sequence>
<accession>A0A1T4X7R5</accession>
<dbReference type="RefSeq" id="WP_078713384.1">
    <property type="nucleotide sequence ID" value="NZ_FUYG01000002.1"/>
</dbReference>
<dbReference type="Proteomes" id="UP000189735">
    <property type="component" value="Unassembled WGS sequence"/>
</dbReference>
<gene>
    <name evidence="2" type="ORF">SAMN06295879_0703</name>
</gene>
<organism evidence="2 3">
    <name type="scientific">Agreia bicolorata</name>
    <dbReference type="NCBI Taxonomy" id="110935"/>
    <lineage>
        <taxon>Bacteria</taxon>
        <taxon>Bacillati</taxon>
        <taxon>Actinomycetota</taxon>
        <taxon>Actinomycetes</taxon>
        <taxon>Micrococcales</taxon>
        <taxon>Microbacteriaceae</taxon>
        <taxon>Agreia</taxon>
    </lineage>
</organism>
<dbReference type="Pfam" id="PF09407">
    <property type="entry name" value="AbiEi_1"/>
    <property type="match status" value="1"/>
</dbReference>
<proteinExistence type="predicted"/>
<protein>
    <recommendedName>
        <fullName evidence="1">AbiEi antitoxin C-terminal domain-containing protein</fullName>
    </recommendedName>
</protein>
<evidence type="ECO:0000259" key="1">
    <source>
        <dbReference type="Pfam" id="PF09407"/>
    </source>
</evidence>
<dbReference type="EMBL" id="FUYG01000002">
    <property type="protein sequence ID" value="SKA85115.1"/>
    <property type="molecule type" value="Genomic_DNA"/>
</dbReference>
<name>A0A1T4X7R5_9MICO</name>
<evidence type="ECO:0000313" key="2">
    <source>
        <dbReference type="EMBL" id="SKA85115.1"/>
    </source>
</evidence>
<dbReference type="AlphaFoldDB" id="A0A1T4X7R5"/>